<evidence type="ECO:0000313" key="3">
    <source>
        <dbReference type="EMBL" id="KAL3394693.1"/>
    </source>
</evidence>
<keyword evidence="1" id="KW-0472">Membrane</keyword>
<evidence type="ECO:0000256" key="2">
    <source>
        <dbReference type="SAM" id="SignalP"/>
    </source>
</evidence>
<feature type="signal peptide" evidence="2">
    <location>
        <begin position="1"/>
        <end position="20"/>
    </location>
</feature>
<sequence length="136" mass="15066">MIPFIYRLCLAAALAGSALSALREYHLAADEARPQRQGGKAAHRGVHALTMLVPRQACATARSASWAPMPFVRSATEHNDTASSRPFATLQILPYLVDHVWQTLAIVYLLFFHVLILLALAFAIYLFADDRSRFAL</sequence>
<proteinExistence type="predicted"/>
<evidence type="ECO:0000256" key="1">
    <source>
        <dbReference type="SAM" id="Phobius"/>
    </source>
</evidence>
<protein>
    <submittedName>
        <fullName evidence="3">Uncharacterized protein</fullName>
    </submittedName>
</protein>
<name>A0ABD2WNW4_9HYME</name>
<keyword evidence="4" id="KW-1185">Reference proteome</keyword>
<feature type="transmembrane region" description="Helical" evidence="1">
    <location>
        <begin position="105"/>
        <end position="128"/>
    </location>
</feature>
<comment type="caution">
    <text evidence="3">The sequence shown here is derived from an EMBL/GenBank/DDBJ whole genome shotgun (WGS) entry which is preliminary data.</text>
</comment>
<reference evidence="3 4" key="1">
    <citation type="journal article" date="2024" name="bioRxiv">
        <title>A reference genome for Trichogramma kaykai: A tiny desert-dwelling parasitoid wasp with competing sex-ratio distorters.</title>
        <authorList>
            <person name="Culotta J."/>
            <person name="Lindsey A.R."/>
        </authorList>
    </citation>
    <scope>NUCLEOTIDE SEQUENCE [LARGE SCALE GENOMIC DNA]</scope>
    <source>
        <strain evidence="3 4">KSX58</strain>
    </source>
</reference>
<feature type="chain" id="PRO_5044842977" evidence="2">
    <location>
        <begin position="21"/>
        <end position="136"/>
    </location>
</feature>
<keyword evidence="1" id="KW-1133">Transmembrane helix</keyword>
<dbReference type="AlphaFoldDB" id="A0ABD2WNW4"/>
<organism evidence="3 4">
    <name type="scientific">Trichogramma kaykai</name>
    <dbReference type="NCBI Taxonomy" id="54128"/>
    <lineage>
        <taxon>Eukaryota</taxon>
        <taxon>Metazoa</taxon>
        <taxon>Ecdysozoa</taxon>
        <taxon>Arthropoda</taxon>
        <taxon>Hexapoda</taxon>
        <taxon>Insecta</taxon>
        <taxon>Pterygota</taxon>
        <taxon>Neoptera</taxon>
        <taxon>Endopterygota</taxon>
        <taxon>Hymenoptera</taxon>
        <taxon>Apocrita</taxon>
        <taxon>Proctotrupomorpha</taxon>
        <taxon>Chalcidoidea</taxon>
        <taxon>Trichogrammatidae</taxon>
        <taxon>Trichogramma</taxon>
    </lineage>
</organism>
<keyword evidence="2" id="KW-0732">Signal</keyword>
<evidence type="ECO:0000313" key="4">
    <source>
        <dbReference type="Proteomes" id="UP001627154"/>
    </source>
</evidence>
<dbReference type="EMBL" id="JBJJXI010000088">
    <property type="protein sequence ID" value="KAL3394693.1"/>
    <property type="molecule type" value="Genomic_DNA"/>
</dbReference>
<keyword evidence="1" id="KW-0812">Transmembrane</keyword>
<dbReference type="Proteomes" id="UP001627154">
    <property type="component" value="Unassembled WGS sequence"/>
</dbReference>
<accession>A0ABD2WNW4</accession>
<gene>
    <name evidence="3" type="ORF">TKK_010987</name>
</gene>